<dbReference type="RefSeq" id="XP_020068720.1">
    <property type="nucleotide sequence ID" value="XM_020217652.1"/>
</dbReference>
<reference evidence="2 3" key="1">
    <citation type="journal article" date="2016" name="Proc. Natl. Acad. Sci. U.S.A.">
        <title>Comparative genomics of biotechnologically important yeasts.</title>
        <authorList>
            <person name="Riley R."/>
            <person name="Haridas S."/>
            <person name="Wolfe K.H."/>
            <person name="Lopes M.R."/>
            <person name="Hittinger C.T."/>
            <person name="Goeker M."/>
            <person name="Salamov A.A."/>
            <person name="Wisecaver J.H."/>
            <person name="Long T.M."/>
            <person name="Calvey C.H."/>
            <person name="Aerts A.L."/>
            <person name="Barry K.W."/>
            <person name="Choi C."/>
            <person name="Clum A."/>
            <person name="Coughlan A.Y."/>
            <person name="Deshpande S."/>
            <person name="Douglass A.P."/>
            <person name="Hanson S.J."/>
            <person name="Klenk H.-P."/>
            <person name="LaButti K.M."/>
            <person name="Lapidus A."/>
            <person name="Lindquist E.A."/>
            <person name="Lipzen A.M."/>
            <person name="Meier-Kolthoff J.P."/>
            <person name="Ohm R.A."/>
            <person name="Otillar R.P."/>
            <person name="Pangilinan J.L."/>
            <person name="Peng Y."/>
            <person name="Rokas A."/>
            <person name="Rosa C.A."/>
            <person name="Scheuner C."/>
            <person name="Sibirny A.A."/>
            <person name="Slot J.C."/>
            <person name="Stielow J.B."/>
            <person name="Sun H."/>
            <person name="Kurtzman C.P."/>
            <person name="Blackwell M."/>
            <person name="Grigoriev I.V."/>
            <person name="Jeffries T.W."/>
        </authorList>
    </citation>
    <scope>NUCLEOTIDE SEQUENCE [LARGE SCALE GENOMIC DNA]</scope>
    <source>
        <strain evidence="3">ATCC 18201 / CBS 1600 / BCRC 20928 / JCM 3617 / NBRC 0987 / NRRL Y-1542</strain>
    </source>
</reference>
<proteinExistence type="predicted"/>
<gene>
    <name evidence="2" type="ORF">CYBJADRAFT_30326</name>
</gene>
<feature type="chain" id="PRO_5009162529" evidence="1">
    <location>
        <begin position="20"/>
        <end position="336"/>
    </location>
</feature>
<sequence length="336" mass="36962">MALTLILSQVISQLSGVSSCSTTSPSTICFLSQTATATTTTVASTTTIEWSMPLVNSTPTSDYTSEPTLYQDCSTASGVVPLPNYTPQDLSYRHELLKSVENEVGHLLSVENITSDNSLSIQSRLKDINKVHKIPGCVLKLSYEFAKFSYNYGLPMTKSTWRAFTTVVNLASGEQIFHKGETRRTGIKRLVKLLDNKVASDYPKIKREFDPSLAKLEVLFKKSGVASLVEELPLVQSDDQFQQLKRVIDVTGYHCEVTVKVSEPVNGEAGMNITIVVDELSPLDNQPLIRHNNSYFVPTFAGTIDEDLLEEALNGIMEKLIDGLDNFGTKGVNSHS</sequence>
<evidence type="ECO:0000256" key="1">
    <source>
        <dbReference type="SAM" id="SignalP"/>
    </source>
</evidence>
<dbReference type="AlphaFoldDB" id="A0A1E4RWW2"/>
<dbReference type="GeneID" id="30992048"/>
<name>A0A1E4RWW2_CYBJN</name>
<evidence type="ECO:0000313" key="3">
    <source>
        <dbReference type="Proteomes" id="UP000094389"/>
    </source>
</evidence>
<keyword evidence="1" id="KW-0732">Signal</keyword>
<accession>A0A1E4RWW2</accession>
<dbReference type="Proteomes" id="UP000094389">
    <property type="component" value="Unassembled WGS sequence"/>
</dbReference>
<evidence type="ECO:0000313" key="2">
    <source>
        <dbReference type="EMBL" id="ODV71681.1"/>
    </source>
</evidence>
<keyword evidence="3" id="KW-1185">Reference proteome</keyword>
<organism evidence="2 3">
    <name type="scientific">Cyberlindnera jadinii (strain ATCC 18201 / CBS 1600 / BCRC 20928 / JCM 3617 / NBRC 0987 / NRRL Y-1542)</name>
    <name type="common">Torula yeast</name>
    <name type="synonym">Candida utilis</name>
    <dbReference type="NCBI Taxonomy" id="983966"/>
    <lineage>
        <taxon>Eukaryota</taxon>
        <taxon>Fungi</taxon>
        <taxon>Dikarya</taxon>
        <taxon>Ascomycota</taxon>
        <taxon>Saccharomycotina</taxon>
        <taxon>Saccharomycetes</taxon>
        <taxon>Phaffomycetales</taxon>
        <taxon>Phaffomycetaceae</taxon>
        <taxon>Cyberlindnera</taxon>
    </lineage>
</organism>
<feature type="signal peptide" evidence="1">
    <location>
        <begin position="1"/>
        <end position="19"/>
    </location>
</feature>
<protein>
    <submittedName>
        <fullName evidence="2">Uncharacterized protein</fullName>
    </submittedName>
</protein>
<dbReference type="EMBL" id="KV453939">
    <property type="protein sequence ID" value="ODV71681.1"/>
    <property type="molecule type" value="Genomic_DNA"/>
</dbReference>